<gene>
    <name evidence="2" type="ORF">An03g02635</name>
</gene>
<reference evidence="2" key="1">
    <citation type="submission" date="2025-02" db="EMBL/GenBank/DDBJ databases">
        <authorList>
            <consortium name="NCBI Genome Project"/>
        </authorList>
    </citation>
    <scope>NUCLEOTIDE SEQUENCE</scope>
</reference>
<proteinExistence type="predicted"/>
<organism evidence="2">
    <name type="scientific">Aspergillus niger</name>
    <dbReference type="NCBI Taxonomy" id="5061"/>
    <lineage>
        <taxon>Eukaryota</taxon>
        <taxon>Fungi</taxon>
        <taxon>Dikarya</taxon>
        <taxon>Ascomycota</taxon>
        <taxon>Pezizomycotina</taxon>
        <taxon>Eurotiomycetes</taxon>
        <taxon>Eurotiomycetidae</taxon>
        <taxon>Eurotiales</taxon>
        <taxon>Aspergillaceae</taxon>
        <taxon>Aspergillus</taxon>
        <taxon>Aspergillus subgen. Circumdati</taxon>
    </lineage>
</organism>
<sequence>MVYGGMTVDAVELIGGHAPSTCRLKGAKRSPEWTPTPPASKLHNHQRRTGVSPTRPHHHRRPGVGRRDARQSHRRSRKDGLRRRRACSIWTFGGTGDHCVKLDNQAWSYQARWPSSQTHLFGCSIRCCTLWTSSGVVLE</sequence>
<dbReference type="GeneID" id="84590665"/>
<dbReference type="KEGG" id="ang:An03g02635"/>
<feature type="region of interest" description="Disordered" evidence="1">
    <location>
        <begin position="21"/>
        <end position="82"/>
    </location>
</feature>
<dbReference type="AlphaFoldDB" id="A0AAJ8BTG0"/>
<evidence type="ECO:0000256" key="1">
    <source>
        <dbReference type="SAM" id="MobiDB-lite"/>
    </source>
</evidence>
<reference evidence="2" key="2">
    <citation type="submission" date="2025-08" db="UniProtKB">
        <authorList>
            <consortium name="RefSeq"/>
        </authorList>
    </citation>
    <scope>IDENTIFICATION</scope>
</reference>
<evidence type="ECO:0000313" key="2">
    <source>
        <dbReference type="RefSeq" id="XP_059603565.1"/>
    </source>
</evidence>
<feature type="compositionally biased region" description="Basic residues" evidence="1">
    <location>
        <begin position="55"/>
        <end position="64"/>
    </location>
</feature>
<feature type="compositionally biased region" description="Basic residues" evidence="1">
    <location>
        <begin position="72"/>
        <end position="82"/>
    </location>
</feature>
<dbReference type="VEuPathDB" id="FungiDB:An03g02635"/>
<dbReference type="RefSeq" id="XP_059603565.1">
    <property type="nucleotide sequence ID" value="XM_059746979.1"/>
</dbReference>
<name>A0AAJ8BTG0_ASPNG</name>
<accession>A0AAJ8BTG0</accession>
<protein>
    <submittedName>
        <fullName evidence="2">Uncharacterized protein</fullName>
    </submittedName>
</protein>